<evidence type="ECO:0000313" key="2">
    <source>
        <dbReference type="Proteomes" id="UP000250043"/>
    </source>
</evidence>
<protein>
    <submittedName>
        <fullName evidence="1">Uncharacterized protein</fullName>
    </submittedName>
</protein>
<gene>
    <name evidence="1" type="ORF">OBBRIDRAFT_795623</name>
</gene>
<name>A0A8E2DJN7_9APHY</name>
<accession>A0A8E2DJN7</accession>
<dbReference type="Proteomes" id="UP000250043">
    <property type="component" value="Unassembled WGS sequence"/>
</dbReference>
<reference evidence="1 2" key="1">
    <citation type="submission" date="2016-07" db="EMBL/GenBank/DDBJ databases">
        <title>Draft genome of the white-rot fungus Obba rivulosa 3A-2.</title>
        <authorList>
            <consortium name="DOE Joint Genome Institute"/>
            <person name="Miettinen O."/>
            <person name="Riley R."/>
            <person name="Acob R."/>
            <person name="Barry K."/>
            <person name="Cullen D."/>
            <person name="De Vries R."/>
            <person name="Hainaut M."/>
            <person name="Hatakka A."/>
            <person name="Henrissat B."/>
            <person name="Hilden K."/>
            <person name="Kuo R."/>
            <person name="Labutti K."/>
            <person name="Lipzen A."/>
            <person name="Makela M.R."/>
            <person name="Sandor L."/>
            <person name="Spatafora J.W."/>
            <person name="Grigoriev I.V."/>
            <person name="Hibbett D.S."/>
        </authorList>
    </citation>
    <scope>NUCLEOTIDE SEQUENCE [LARGE SCALE GENOMIC DNA]</scope>
    <source>
        <strain evidence="1 2">3A-2</strain>
    </source>
</reference>
<evidence type="ECO:0000313" key="1">
    <source>
        <dbReference type="EMBL" id="OCH88044.1"/>
    </source>
</evidence>
<dbReference type="OrthoDB" id="94039at2759"/>
<dbReference type="AlphaFoldDB" id="A0A8E2DJN7"/>
<sequence>MKLPSDLPMPYVAPVVVEDGMATRGLRNATGDQLLTGLNALIGPVETKPEHSC</sequence>
<keyword evidence="2" id="KW-1185">Reference proteome</keyword>
<proteinExistence type="predicted"/>
<organism evidence="1 2">
    <name type="scientific">Obba rivulosa</name>
    <dbReference type="NCBI Taxonomy" id="1052685"/>
    <lineage>
        <taxon>Eukaryota</taxon>
        <taxon>Fungi</taxon>
        <taxon>Dikarya</taxon>
        <taxon>Basidiomycota</taxon>
        <taxon>Agaricomycotina</taxon>
        <taxon>Agaricomycetes</taxon>
        <taxon>Polyporales</taxon>
        <taxon>Gelatoporiaceae</taxon>
        <taxon>Obba</taxon>
    </lineage>
</organism>
<dbReference type="EMBL" id="KV722464">
    <property type="protein sequence ID" value="OCH88044.1"/>
    <property type="molecule type" value="Genomic_DNA"/>
</dbReference>